<proteinExistence type="predicted"/>
<sequence length="117" mass="13141">MHSRPSLFRGHGDTSTSTCDFRKSCRPSSKTVVTQMCQRSTQRNSEDVLQFVTTLQIIWVVVAGSSVVGTRMTRDNKMKRAPHKETKTRFTSCTRRSENHGCSIIAGAYLKISSAWV</sequence>
<accession>A0AAF6BRE3</accession>
<gene>
    <name evidence="3" type="ORF">Mp_6g12780</name>
</gene>
<organism evidence="3 4">
    <name type="scientific">Marchantia polymorpha subsp. ruderalis</name>
    <dbReference type="NCBI Taxonomy" id="1480154"/>
    <lineage>
        <taxon>Eukaryota</taxon>
        <taxon>Viridiplantae</taxon>
        <taxon>Streptophyta</taxon>
        <taxon>Embryophyta</taxon>
        <taxon>Marchantiophyta</taxon>
        <taxon>Marchantiopsida</taxon>
        <taxon>Marchantiidae</taxon>
        <taxon>Marchantiales</taxon>
        <taxon>Marchantiaceae</taxon>
        <taxon>Marchantia</taxon>
    </lineage>
</organism>
<keyword evidence="2" id="KW-0472">Membrane</keyword>
<dbReference type="EMBL" id="AP019871">
    <property type="protein sequence ID" value="BBN14577.1"/>
    <property type="molecule type" value="Genomic_DNA"/>
</dbReference>
<evidence type="ECO:0000256" key="1">
    <source>
        <dbReference type="SAM" id="MobiDB-lite"/>
    </source>
</evidence>
<reference evidence="4" key="1">
    <citation type="journal article" date="2020" name="Curr. Biol.">
        <title>Chromatin organization in early land plants reveals an ancestral association between H3K27me3, transposons, and constitutive heterochromatin.</title>
        <authorList>
            <person name="Montgomery S.A."/>
            <person name="Tanizawa Y."/>
            <person name="Galik B."/>
            <person name="Wang N."/>
            <person name="Ito T."/>
            <person name="Mochizuki T."/>
            <person name="Akimcheva S."/>
            <person name="Bowman J.L."/>
            <person name="Cognat V."/>
            <person name="Marechal-Drouard L."/>
            <person name="Ekker H."/>
            <person name="Hong S.F."/>
            <person name="Kohchi T."/>
            <person name="Lin S.S."/>
            <person name="Liu L.D."/>
            <person name="Nakamura Y."/>
            <person name="Valeeva L.R."/>
            <person name="Shakirov E.V."/>
            <person name="Shippen D.E."/>
            <person name="Wei W.L."/>
            <person name="Yagura M."/>
            <person name="Yamaoka S."/>
            <person name="Yamato K.T."/>
            <person name="Liu C."/>
            <person name="Berger F."/>
        </authorList>
    </citation>
    <scope>NUCLEOTIDE SEQUENCE [LARGE SCALE GENOMIC DNA]</scope>
    <source>
        <strain evidence="4">Tak-1</strain>
    </source>
</reference>
<evidence type="ECO:0000256" key="2">
    <source>
        <dbReference type="SAM" id="Phobius"/>
    </source>
</evidence>
<evidence type="ECO:0000313" key="4">
    <source>
        <dbReference type="Proteomes" id="UP001162541"/>
    </source>
</evidence>
<dbReference type="AlphaFoldDB" id="A0AAF6BRE3"/>
<protein>
    <submittedName>
        <fullName evidence="3">Uncharacterized protein</fullName>
    </submittedName>
</protein>
<feature type="region of interest" description="Disordered" evidence="1">
    <location>
        <begin position="1"/>
        <end position="21"/>
    </location>
</feature>
<dbReference type="Proteomes" id="UP001162541">
    <property type="component" value="Chromosome 6"/>
</dbReference>
<keyword evidence="2" id="KW-1133">Transmembrane helix</keyword>
<name>A0AAF6BRE3_MARPO</name>
<evidence type="ECO:0000313" key="3">
    <source>
        <dbReference type="EMBL" id="BBN14577.1"/>
    </source>
</evidence>
<feature type="transmembrane region" description="Helical" evidence="2">
    <location>
        <begin position="48"/>
        <end position="70"/>
    </location>
</feature>
<keyword evidence="2" id="KW-0812">Transmembrane</keyword>